<dbReference type="Proteomes" id="UP001364224">
    <property type="component" value="Unassembled WGS sequence"/>
</dbReference>
<reference evidence="2 3" key="1">
    <citation type="submission" date="2024-02" db="EMBL/GenBank/DDBJ databases">
        <title>Adaptive strategies in a cosmopolitan and abundant soil bacterium.</title>
        <authorList>
            <person name="Carini P."/>
        </authorList>
    </citation>
    <scope>NUCLEOTIDE SEQUENCE [LARGE SCALE GENOMIC DNA]</scope>
    <source>
        <strain evidence="2 3">AZCC 1608</strain>
    </source>
</reference>
<evidence type="ECO:0000313" key="2">
    <source>
        <dbReference type="EMBL" id="MEH2559157.1"/>
    </source>
</evidence>
<evidence type="ECO:0000259" key="1">
    <source>
        <dbReference type="Pfam" id="PF01656"/>
    </source>
</evidence>
<comment type="caution">
    <text evidence="2">The sequence shown here is derived from an EMBL/GenBank/DDBJ whole genome shotgun (WGS) entry which is preliminary data.</text>
</comment>
<accession>A0ABU8BKS1</accession>
<dbReference type="InterPro" id="IPR050678">
    <property type="entry name" value="DNA_Partitioning_ATPase"/>
</dbReference>
<name>A0ABU8BKS1_9BRAD</name>
<keyword evidence="3" id="KW-1185">Reference proteome</keyword>
<dbReference type="InterPro" id="IPR002586">
    <property type="entry name" value="CobQ/CobB/MinD/ParA_Nub-bd_dom"/>
</dbReference>
<dbReference type="InterPro" id="IPR027417">
    <property type="entry name" value="P-loop_NTPase"/>
</dbReference>
<gene>
    <name evidence="2" type="ORF">V1286_006686</name>
</gene>
<dbReference type="Pfam" id="PF01656">
    <property type="entry name" value="CbiA"/>
    <property type="match status" value="1"/>
</dbReference>
<dbReference type="SUPFAM" id="SSF52540">
    <property type="entry name" value="P-loop containing nucleoside triphosphate hydrolases"/>
    <property type="match status" value="1"/>
</dbReference>
<dbReference type="Gene3D" id="3.40.50.300">
    <property type="entry name" value="P-loop containing nucleotide triphosphate hydrolases"/>
    <property type="match status" value="1"/>
</dbReference>
<evidence type="ECO:0000313" key="3">
    <source>
        <dbReference type="Proteomes" id="UP001364224"/>
    </source>
</evidence>
<dbReference type="PANTHER" id="PTHR13696:SF52">
    <property type="entry name" value="PARA FAMILY PROTEIN CT_582"/>
    <property type="match status" value="1"/>
</dbReference>
<protein>
    <submittedName>
        <fullName evidence="2">MinD-like ATPase involved in chromosome partitioning or flagellar assembly</fullName>
    </submittedName>
</protein>
<dbReference type="NCBIfam" id="NF047398">
    <property type="entry name" value="AAA_KGGVGR"/>
    <property type="match status" value="1"/>
</dbReference>
<feature type="domain" description="CobQ/CobB/MinD/ParA nucleotide binding" evidence="1">
    <location>
        <begin position="154"/>
        <end position="247"/>
    </location>
</feature>
<proteinExistence type="predicted"/>
<dbReference type="EMBL" id="JAZHRV010000001">
    <property type="protein sequence ID" value="MEH2559157.1"/>
    <property type="molecule type" value="Genomic_DNA"/>
</dbReference>
<sequence>MTYGVRKRVARWVQPKFGVRRMPDRTTYDDALPKFAAIVARVLGDKAPIENFFLRDSSGRLTFVHTEHLDRTDRNKIVREARELEPYVERGSASVASISELFDVGNADTEPGLFEYIQHPVYEGFARVVERRIVGQDWLERPRNSIPGTPPIVVFGSHKGGVGRSTALAVAANSLAQNNYNVLVLDMDLEAPGLAGSLLPQGDNAKFGSLDYFVESVLAPVDDSFLEQMVAVSGLTKGRGRVHVCPAVGSIGETNAQNVLGKIARAYLESEDERGNSLSFLEKTRSLVARLTQANRYDAVFVDARAGLNEATAAAFLGLGADVLLFGVNTPQTFTGYRYFLSYLQRFRPESSGEDDWRFRLRMVHAKASPDPKNQQNFRTQSFELFADSIYDEEEGVDEASFNFDYDDATGPHYAWPILYDSNYSEFNPIAQPEQFSRSMYERTFGPFIDALMDRLNLSRSK</sequence>
<dbReference type="PANTHER" id="PTHR13696">
    <property type="entry name" value="P-LOOP CONTAINING NUCLEOSIDE TRIPHOSPHATE HYDROLASE"/>
    <property type="match status" value="1"/>
</dbReference>
<organism evidence="2 3">
    <name type="scientific">Bradyrhizobium algeriense</name>
    <dbReference type="NCBI Taxonomy" id="634784"/>
    <lineage>
        <taxon>Bacteria</taxon>
        <taxon>Pseudomonadati</taxon>
        <taxon>Pseudomonadota</taxon>
        <taxon>Alphaproteobacteria</taxon>
        <taxon>Hyphomicrobiales</taxon>
        <taxon>Nitrobacteraceae</taxon>
        <taxon>Bradyrhizobium</taxon>
    </lineage>
</organism>